<keyword evidence="9" id="KW-1185">Reference proteome</keyword>
<comment type="similarity">
    <text evidence="6">Belongs to the ABC-4 integral membrane protein family.</text>
</comment>
<comment type="subcellular location">
    <subcellularLocation>
        <location evidence="1 6">Cell membrane</location>
        <topology evidence="1 6">Multi-pass membrane protein</topology>
    </subcellularLocation>
</comment>
<feature type="domain" description="ABC3 transporter permease C-terminal" evidence="7">
    <location>
        <begin position="2"/>
        <end position="115"/>
    </location>
</feature>
<dbReference type="InterPro" id="IPR003838">
    <property type="entry name" value="ABC3_permease_C"/>
</dbReference>
<comment type="caution">
    <text evidence="6">Lacks conserved residue(s) required for the propagation of feature annotation.</text>
</comment>
<dbReference type="InterPro" id="IPR052536">
    <property type="entry name" value="ABC-4_Integral_Memb_Prot"/>
</dbReference>
<keyword evidence="3 6" id="KW-0812">Transmembrane</keyword>
<feature type="transmembrane region" description="Helical" evidence="6">
    <location>
        <begin position="528"/>
        <end position="550"/>
    </location>
</feature>
<proteinExistence type="inferred from homology"/>
<feature type="transmembrane region" description="Helical" evidence="6">
    <location>
        <begin position="165"/>
        <end position="190"/>
    </location>
</feature>
<accession>A0ABW5RZN4</accession>
<feature type="transmembrane region" description="Helical" evidence="6">
    <location>
        <begin position="134"/>
        <end position="153"/>
    </location>
</feature>
<evidence type="ECO:0000259" key="7">
    <source>
        <dbReference type="Pfam" id="PF02687"/>
    </source>
</evidence>
<feature type="transmembrane region" description="Helical" evidence="6">
    <location>
        <begin position="223"/>
        <end position="243"/>
    </location>
</feature>
<comment type="caution">
    <text evidence="8">The sequence shown here is derived from an EMBL/GenBank/DDBJ whole genome shotgun (WGS) entry which is preliminary data.</text>
</comment>
<feature type="transmembrane region" description="Helical" evidence="6">
    <location>
        <begin position="556"/>
        <end position="579"/>
    </location>
</feature>
<evidence type="ECO:0000256" key="4">
    <source>
        <dbReference type="ARBA" id="ARBA00022989"/>
    </source>
</evidence>
<evidence type="ECO:0000256" key="2">
    <source>
        <dbReference type="ARBA" id="ARBA00022475"/>
    </source>
</evidence>
<dbReference type="PANTHER" id="PTHR46795:SF2">
    <property type="entry name" value="ABC TRANSPORTER, PERMEASE PROTEIN"/>
    <property type="match status" value="1"/>
</dbReference>
<feature type="transmembrane region" description="Helical" evidence="6">
    <location>
        <begin position="472"/>
        <end position="494"/>
    </location>
</feature>
<dbReference type="Pfam" id="PF02687">
    <property type="entry name" value="FtsX"/>
    <property type="match status" value="1"/>
</dbReference>
<sequence>MIVIFSAFAVFYAVSTFLKMRKYEFGILFIQGLSRKQMVRLIFTENVLTGFAAIIAGIFYGFAFSKVILLVCSNLLALDHSLAFYLPWRPIAITFLVFGVMFVLISLLTTLTVRTGHVRTLIDSKSMAKKEPHAHAALAIFAGLLIASGYGIVLNISNRISFSFLPLFGGVILVVNGTYFFFSQLLVYLLHMLKKQENLYFHRTNLLSLSELIFRMSDNVRTLFIIAIIFATAMTAVGTSTAIGSSELTTEVSSPYAFTYISDRAVALSLIDGAEQELRASGIDRYKKAYGRIYYSRIIDVAGSTGELISNSDYNQLLALQGKKPVYLKKNESVLLPYTAAAEKHLKSSEGLDTIKLRVNKSIRLMKVKSVAALNRFPGLVGVSANNPNAYVSIVPDEVTDQLDIRSKDKFYSMNYVVLHTSQWRETIQASRKIENNYYRFTHSKKYTKNGYYLNFDSLALNWQRTKQENGLLLLLTVLCGIVFYTFAAGFLYLRLYSDQKRDISQYKMLNKIGLKQVELKKIVTSQLAFLFFLPLIIAILHSGVAFIALHNLIHFSISGSVIAVIGSFLVLQTIYFFVVRHHHLRLLKQAMQA</sequence>
<organism evidence="8 9">
    <name type="scientific">Sporolactobacillus shoreicorticis</name>
    <dbReference type="NCBI Taxonomy" id="1923877"/>
    <lineage>
        <taxon>Bacteria</taxon>
        <taxon>Bacillati</taxon>
        <taxon>Bacillota</taxon>
        <taxon>Bacilli</taxon>
        <taxon>Bacillales</taxon>
        <taxon>Sporolactobacillaceae</taxon>
        <taxon>Sporolactobacillus</taxon>
    </lineage>
</organism>
<evidence type="ECO:0000313" key="8">
    <source>
        <dbReference type="EMBL" id="MFD2692946.1"/>
    </source>
</evidence>
<dbReference type="EMBL" id="JBHUMQ010000012">
    <property type="protein sequence ID" value="MFD2692946.1"/>
    <property type="molecule type" value="Genomic_DNA"/>
</dbReference>
<dbReference type="InterPro" id="IPR027022">
    <property type="entry name" value="ABC_permease_BceB-typ"/>
</dbReference>
<feature type="transmembrane region" description="Helical" evidence="6">
    <location>
        <begin position="39"/>
        <end position="60"/>
    </location>
</feature>
<keyword evidence="5 6" id="KW-0472">Membrane</keyword>
<dbReference type="PIRSF" id="PIRSF018968">
    <property type="entry name" value="ABC_permease_BceB"/>
    <property type="match status" value="1"/>
</dbReference>
<evidence type="ECO:0000256" key="5">
    <source>
        <dbReference type="ARBA" id="ARBA00023136"/>
    </source>
</evidence>
<gene>
    <name evidence="8" type="ORF">ACFSUE_04775</name>
</gene>
<dbReference type="PANTHER" id="PTHR46795">
    <property type="entry name" value="ABC TRANSPORTER PERMEASE-RELATED-RELATED"/>
    <property type="match status" value="1"/>
</dbReference>
<reference evidence="9" key="1">
    <citation type="journal article" date="2019" name="Int. J. Syst. Evol. Microbiol.">
        <title>The Global Catalogue of Microorganisms (GCM) 10K type strain sequencing project: providing services to taxonomists for standard genome sequencing and annotation.</title>
        <authorList>
            <consortium name="The Broad Institute Genomics Platform"/>
            <consortium name="The Broad Institute Genome Sequencing Center for Infectious Disease"/>
            <person name="Wu L."/>
            <person name="Ma J."/>
        </authorList>
    </citation>
    <scope>NUCLEOTIDE SEQUENCE [LARGE SCALE GENOMIC DNA]</scope>
    <source>
        <strain evidence="9">TISTR 2466</strain>
    </source>
</reference>
<name>A0ABW5RZN4_9BACL</name>
<evidence type="ECO:0000256" key="1">
    <source>
        <dbReference type="ARBA" id="ARBA00004651"/>
    </source>
</evidence>
<protein>
    <submittedName>
        <fullName evidence="8">ABC transporter permease</fullName>
    </submittedName>
</protein>
<evidence type="ECO:0000313" key="9">
    <source>
        <dbReference type="Proteomes" id="UP001597399"/>
    </source>
</evidence>
<keyword evidence="4 6" id="KW-1133">Transmembrane helix</keyword>
<keyword evidence="2 6" id="KW-1003">Cell membrane</keyword>
<dbReference type="Proteomes" id="UP001597399">
    <property type="component" value="Unassembled WGS sequence"/>
</dbReference>
<dbReference type="RefSeq" id="WP_309247048.1">
    <property type="nucleotide sequence ID" value="NZ_JAMXWM010000022.1"/>
</dbReference>
<keyword evidence="6" id="KW-0813">Transport</keyword>
<evidence type="ECO:0000256" key="6">
    <source>
        <dbReference type="PIRNR" id="PIRNR018968"/>
    </source>
</evidence>
<feature type="transmembrane region" description="Helical" evidence="6">
    <location>
        <begin position="92"/>
        <end position="113"/>
    </location>
</feature>
<evidence type="ECO:0000256" key="3">
    <source>
        <dbReference type="ARBA" id="ARBA00022692"/>
    </source>
</evidence>